<protein>
    <submittedName>
        <fullName evidence="2">Addiction module antidote protein HigA-like protein</fullName>
    </submittedName>
</protein>
<dbReference type="PANTHER" id="PTHR36924:SF1">
    <property type="entry name" value="ANTITOXIN HIGA-1"/>
    <property type="match status" value="1"/>
</dbReference>
<dbReference type="InterPro" id="IPR010982">
    <property type="entry name" value="Lambda_DNA-bd_dom_sf"/>
</dbReference>
<evidence type="ECO:0000313" key="3">
    <source>
        <dbReference type="Proteomes" id="UP000004473"/>
    </source>
</evidence>
<proteinExistence type="predicted"/>
<sequence>MSNNRPKAIFYCGANGSGKSTLRRINEIVQSKRSITADTALRPATYFGTDSQSWLNLQSHYDAEQTRAVIKSSELEFYISKGLKNGNCKRCRTISS</sequence>
<dbReference type="Gene3D" id="1.10.260.40">
    <property type="entry name" value="lambda repressor-like DNA-binding domains"/>
    <property type="match status" value="1"/>
</dbReference>
<dbReference type="GO" id="GO:0003677">
    <property type="term" value="F:DNA binding"/>
    <property type="evidence" value="ECO:0007669"/>
    <property type="project" value="UniProtKB-KW"/>
</dbReference>
<dbReference type="SUPFAM" id="SSF47413">
    <property type="entry name" value="lambda repressor-like DNA-binding domains"/>
    <property type="match status" value="1"/>
</dbReference>
<dbReference type="Proteomes" id="UP000004473">
    <property type="component" value="Unassembled WGS sequence"/>
</dbReference>
<dbReference type="EMBL" id="AJMT01000012">
    <property type="protein sequence ID" value="EIG30236.1"/>
    <property type="molecule type" value="Genomic_DNA"/>
</dbReference>
<name>I2NWM5_NEISI</name>
<evidence type="ECO:0000256" key="1">
    <source>
        <dbReference type="ARBA" id="ARBA00023125"/>
    </source>
</evidence>
<keyword evidence="1" id="KW-0238">DNA-binding</keyword>
<reference evidence="2 3" key="1">
    <citation type="submission" date="2012-04" db="EMBL/GenBank/DDBJ databases">
        <authorList>
            <person name="Harkins D.M."/>
            <person name="Madupu R."/>
            <person name="Durkin A.S."/>
            <person name="Torralba M."/>
            <person name="Methe B."/>
            <person name="Sutton G.G."/>
            <person name="Nelson K.E."/>
        </authorList>
    </citation>
    <scope>NUCLEOTIDE SEQUENCE [LARGE SCALE GENOMIC DNA]</scope>
    <source>
        <strain evidence="2 3">VK64</strain>
    </source>
</reference>
<dbReference type="NCBIfam" id="TIGR02607">
    <property type="entry name" value="antidote_HigA"/>
    <property type="match status" value="1"/>
</dbReference>
<dbReference type="PANTHER" id="PTHR36924">
    <property type="entry name" value="ANTITOXIN HIGA-1"/>
    <property type="match status" value="1"/>
</dbReference>
<comment type="caution">
    <text evidence="2">The sequence shown here is derived from an EMBL/GenBank/DDBJ whole genome shotgun (WGS) entry which is preliminary data.</text>
</comment>
<organism evidence="2 3">
    <name type="scientific">Neisseria sicca VK64</name>
    <dbReference type="NCBI Taxonomy" id="1095748"/>
    <lineage>
        <taxon>Bacteria</taxon>
        <taxon>Pseudomonadati</taxon>
        <taxon>Pseudomonadota</taxon>
        <taxon>Betaproteobacteria</taxon>
        <taxon>Neisseriales</taxon>
        <taxon>Neisseriaceae</taxon>
        <taxon>Neisseria</taxon>
    </lineage>
</organism>
<accession>I2NWM5</accession>
<dbReference type="InterPro" id="IPR013430">
    <property type="entry name" value="Toxin_antidote_HigA"/>
</dbReference>
<dbReference type="AlphaFoldDB" id="I2NWM5"/>
<evidence type="ECO:0000313" key="2">
    <source>
        <dbReference type="EMBL" id="EIG30236.1"/>
    </source>
</evidence>
<gene>
    <name evidence="2" type="ORF">HMPREF1051_0459</name>
</gene>
<dbReference type="PATRIC" id="fig|1095748.3.peg.261"/>
<dbReference type="RefSeq" id="WP_003763151.1">
    <property type="nucleotide sequence ID" value="NZ_AJMT01000012.1"/>
</dbReference>